<feature type="domain" description="PE" evidence="1">
    <location>
        <begin position="4"/>
        <end position="93"/>
    </location>
</feature>
<dbReference type="InterPro" id="IPR000084">
    <property type="entry name" value="PE-PGRS_N"/>
</dbReference>
<evidence type="ECO:0000259" key="2">
    <source>
        <dbReference type="Pfam" id="PF08237"/>
    </source>
</evidence>
<dbReference type="InterPro" id="IPR029058">
    <property type="entry name" value="AB_hydrolase_fold"/>
</dbReference>
<dbReference type="Proteomes" id="UP000465240">
    <property type="component" value="Unassembled WGS sequence"/>
</dbReference>
<dbReference type="InterPro" id="IPR013228">
    <property type="entry name" value="PE-PPE_C"/>
</dbReference>
<keyword evidence="4" id="KW-1185">Reference proteome</keyword>
<dbReference type="SUPFAM" id="SSF53474">
    <property type="entry name" value="alpha/beta-Hydrolases"/>
    <property type="match status" value="1"/>
</dbReference>
<dbReference type="InterPro" id="IPR038332">
    <property type="entry name" value="PPE_sf"/>
</dbReference>
<dbReference type="Gene3D" id="1.10.287.850">
    <property type="entry name" value="HP0062-like domain"/>
    <property type="match status" value="1"/>
</dbReference>
<dbReference type="RefSeq" id="WP_120793917.1">
    <property type="nucleotide sequence ID" value="NZ_BLKX01000001.1"/>
</dbReference>
<comment type="caution">
    <text evidence="3">The sequence shown here is derived from an EMBL/GenBank/DDBJ whole genome shotgun (WGS) entry which is preliminary data.</text>
</comment>
<gene>
    <name evidence="3" type="primary">PE1_1</name>
    <name evidence="3" type="ORF">MPRG_45650</name>
</gene>
<dbReference type="Pfam" id="PF08237">
    <property type="entry name" value="PE-PPE"/>
    <property type="match status" value="1"/>
</dbReference>
<evidence type="ECO:0000313" key="3">
    <source>
        <dbReference type="EMBL" id="GFG81289.1"/>
    </source>
</evidence>
<evidence type="ECO:0000259" key="1">
    <source>
        <dbReference type="Pfam" id="PF00934"/>
    </source>
</evidence>
<dbReference type="Pfam" id="PF00934">
    <property type="entry name" value="PE"/>
    <property type="match status" value="1"/>
</dbReference>
<evidence type="ECO:0000313" key="4">
    <source>
        <dbReference type="Proteomes" id="UP000465240"/>
    </source>
</evidence>
<dbReference type="Gene3D" id="3.40.50.1820">
    <property type="entry name" value="alpha/beta hydrolase"/>
    <property type="match status" value="1"/>
</dbReference>
<dbReference type="SUPFAM" id="SSF140459">
    <property type="entry name" value="PE/PPE dimer-like"/>
    <property type="match status" value="1"/>
</dbReference>
<reference evidence="3 4" key="1">
    <citation type="journal article" date="2019" name="Emerg. Microbes Infect.">
        <title>Comprehensive subspecies identification of 175 nontuberculous mycobacteria species based on 7547 genomic profiles.</title>
        <authorList>
            <person name="Matsumoto Y."/>
            <person name="Kinjo T."/>
            <person name="Motooka D."/>
            <person name="Nabeya D."/>
            <person name="Jung N."/>
            <person name="Uechi K."/>
            <person name="Horii T."/>
            <person name="Iida T."/>
            <person name="Fujita J."/>
            <person name="Nakamura S."/>
        </authorList>
    </citation>
    <scope>NUCLEOTIDE SEQUENCE [LARGE SCALE GENOMIC DNA]</scope>
    <source>
        <strain evidence="3 4">JCM 18565</strain>
    </source>
</reference>
<feature type="domain" description="PE-PPE" evidence="2">
    <location>
        <begin position="147"/>
        <end position="381"/>
    </location>
</feature>
<organism evidence="3 4">
    <name type="scientific">Mycobacterium paragordonae</name>
    <dbReference type="NCBI Taxonomy" id="1389713"/>
    <lineage>
        <taxon>Bacteria</taxon>
        <taxon>Bacillati</taxon>
        <taxon>Actinomycetota</taxon>
        <taxon>Actinomycetes</taxon>
        <taxon>Mycobacteriales</taxon>
        <taxon>Mycobacteriaceae</taxon>
        <taxon>Mycobacterium</taxon>
    </lineage>
</organism>
<proteinExistence type="predicted"/>
<protein>
    <submittedName>
        <fullName evidence="3">PE family protein PE1</fullName>
    </submittedName>
</protein>
<name>A0ABQ1CA82_9MYCO</name>
<dbReference type="EMBL" id="BLKX01000001">
    <property type="protein sequence ID" value="GFG81289.1"/>
    <property type="molecule type" value="Genomic_DNA"/>
</dbReference>
<accession>A0ABQ1CA82</accession>
<sequence>MTGMLVQPELMATAAADIAGLGATLGNVNAAAAEWITGLSATAADEISEATARLFNAFGNEYQAVMRQVTVFHTGFTRALEAAADMYLQTELASAAAAAATPPFTFPANYTSVYISGSGIPVPSAPYMATVFANFILPNFPGGSVTNALALFTPAGLYPLTGTTVLTLNDSVSQGLSVLQTTLLGTGLGQHGLIQPGGQPVVVQGISQGAIIASLEMQQLLTMPSPPTASQLGFVLLGDPMNPNGGLLARFPGLTLPSLGQTFYGATPSNTPWPTHIYTLEYDGIADWPQYPLNVLADLNAVAGFYYVHPTYPGLNPAALPPGYNIVQLPTSPGYPGNTAYSMITIPHLPLLQPLRAMPLLGNPIADLIEPDLRVLVNLGYGDVAHGYSTGPADIRTPFGLFPSVEPQSVFSALSAGTQQGISAFTGDLQALATQPLPPLSPAGFISDVGSLLKPYTDFNTAFAKVQPTVNIATGLVATLPSYDVQLFMDGIAQVTGGQPLQGLINAIGMPIAANVGLSVLLTGYEALMLTGAWYPPSG</sequence>